<feature type="region of interest" description="Disordered" evidence="1">
    <location>
        <begin position="102"/>
        <end position="259"/>
    </location>
</feature>
<feature type="region of interest" description="Disordered" evidence="1">
    <location>
        <begin position="26"/>
        <end position="58"/>
    </location>
</feature>
<feature type="compositionally biased region" description="Basic and acidic residues" evidence="1">
    <location>
        <begin position="47"/>
        <end position="58"/>
    </location>
</feature>
<protein>
    <submittedName>
        <fullName evidence="2">Uncharacterized protein</fullName>
    </submittedName>
</protein>
<proteinExistence type="predicted"/>
<sequence length="259" mass="28244">MILLPENKVLMFTMIVAFLPQIVAPPHKHKTSSASPPPKSSGHRAKHDTSASRGQKEYEYVPPAFVKGSRHKSAVLMSLLNPQKYVRPGYYIEKSSEAAPIIPSSKATESEKGASSETTSINSDSTKVSSMSGATLQEDEKHPNQNAGPRTVQTSTGLLDVSYSKPTQATDSTKASSVSSTTLQQDEKQPNQNAGTETRTVQTSRGALEVSYGKPSQNQQNNQYPLPDDIRQYLSDFPDNTSIPDNTYPSDDKKSVKNR</sequence>
<reference evidence="2" key="1">
    <citation type="submission" date="2022-01" db="EMBL/GenBank/DDBJ databases">
        <title>Genome Sequence Resource for Two Populations of Ditylenchus destructor, the Migratory Endoparasitic Phytonematode.</title>
        <authorList>
            <person name="Zhang H."/>
            <person name="Lin R."/>
            <person name="Xie B."/>
        </authorList>
    </citation>
    <scope>NUCLEOTIDE SEQUENCE</scope>
    <source>
        <strain evidence="2">BazhouSP</strain>
    </source>
</reference>
<keyword evidence="3" id="KW-1185">Reference proteome</keyword>
<accession>A0AAD4N1V3</accession>
<feature type="compositionally biased region" description="Polar residues" evidence="1">
    <location>
        <begin position="144"/>
        <end position="157"/>
    </location>
</feature>
<evidence type="ECO:0000256" key="1">
    <source>
        <dbReference type="SAM" id="MobiDB-lite"/>
    </source>
</evidence>
<dbReference type="AlphaFoldDB" id="A0AAD4N1V3"/>
<feature type="compositionally biased region" description="Polar residues" evidence="1">
    <location>
        <begin position="238"/>
        <end position="249"/>
    </location>
</feature>
<dbReference type="Proteomes" id="UP001201812">
    <property type="component" value="Unassembled WGS sequence"/>
</dbReference>
<evidence type="ECO:0000313" key="2">
    <source>
        <dbReference type="EMBL" id="KAI1710810.1"/>
    </source>
</evidence>
<feature type="compositionally biased region" description="Polar residues" evidence="1">
    <location>
        <begin position="164"/>
        <end position="205"/>
    </location>
</feature>
<feature type="compositionally biased region" description="Basic and acidic residues" evidence="1">
    <location>
        <begin position="250"/>
        <end position="259"/>
    </location>
</feature>
<feature type="compositionally biased region" description="Polar residues" evidence="1">
    <location>
        <begin position="214"/>
        <end position="224"/>
    </location>
</feature>
<name>A0AAD4N1V3_9BILA</name>
<feature type="compositionally biased region" description="Polar residues" evidence="1">
    <location>
        <begin position="115"/>
        <end position="135"/>
    </location>
</feature>
<dbReference type="EMBL" id="JAKKPZ010000024">
    <property type="protein sequence ID" value="KAI1710810.1"/>
    <property type="molecule type" value="Genomic_DNA"/>
</dbReference>
<evidence type="ECO:0000313" key="3">
    <source>
        <dbReference type="Proteomes" id="UP001201812"/>
    </source>
</evidence>
<gene>
    <name evidence="2" type="ORF">DdX_10509</name>
</gene>
<comment type="caution">
    <text evidence="2">The sequence shown here is derived from an EMBL/GenBank/DDBJ whole genome shotgun (WGS) entry which is preliminary data.</text>
</comment>
<organism evidence="2 3">
    <name type="scientific">Ditylenchus destructor</name>
    <dbReference type="NCBI Taxonomy" id="166010"/>
    <lineage>
        <taxon>Eukaryota</taxon>
        <taxon>Metazoa</taxon>
        <taxon>Ecdysozoa</taxon>
        <taxon>Nematoda</taxon>
        <taxon>Chromadorea</taxon>
        <taxon>Rhabditida</taxon>
        <taxon>Tylenchina</taxon>
        <taxon>Tylenchomorpha</taxon>
        <taxon>Sphaerularioidea</taxon>
        <taxon>Anguinidae</taxon>
        <taxon>Anguininae</taxon>
        <taxon>Ditylenchus</taxon>
    </lineage>
</organism>